<evidence type="ECO:0000313" key="1">
    <source>
        <dbReference type="EMBL" id="KAA8522684.1"/>
    </source>
</evidence>
<keyword evidence="2" id="KW-1185">Reference proteome</keyword>
<reference evidence="1 2" key="1">
    <citation type="submission" date="2019-09" db="EMBL/GenBank/DDBJ databases">
        <title>A chromosome-level genome assembly of the Chinese tupelo Nyssa sinensis.</title>
        <authorList>
            <person name="Yang X."/>
            <person name="Kang M."/>
            <person name="Yang Y."/>
            <person name="Xiong H."/>
            <person name="Wang M."/>
            <person name="Zhang Z."/>
            <person name="Wang Z."/>
            <person name="Wu H."/>
            <person name="Ma T."/>
            <person name="Liu J."/>
            <person name="Xi Z."/>
        </authorList>
    </citation>
    <scope>NUCLEOTIDE SEQUENCE [LARGE SCALE GENOMIC DNA]</scope>
    <source>
        <strain evidence="1">J267</strain>
        <tissue evidence="1">Leaf</tissue>
    </source>
</reference>
<proteinExistence type="predicted"/>
<name>A0A5J4ZXP5_9ASTE</name>
<protein>
    <submittedName>
        <fullName evidence="1">Uncharacterized protein</fullName>
    </submittedName>
</protein>
<dbReference type="AlphaFoldDB" id="A0A5J4ZXP5"/>
<dbReference type="EMBL" id="CM018047">
    <property type="protein sequence ID" value="KAA8522684.1"/>
    <property type="molecule type" value="Genomic_DNA"/>
</dbReference>
<organism evidence="1 2">
    <name type="scientific">Nyssa sinensis</name>
    <dbReference type="NCBI Taxonomy" id="561372"/>
    <lineage>
        <taxon>Eukaryota</taxon>
        <taxon>Viridiplantae</taxon>
        <taxon>Streptophyta</taxon>
        <taxon>Embryophyta</taxon>
        <taxon>Tracheophyta</taxon>
        <taxon>Spermatophyta</taxon>
        <taxon>Magnoliopsida</taxon>
        <taxon>eudicotyledons</taxon>
        <taxon>Gunneridae</taxon>
        <taxon>Pentapetalae</taxon>
        <taxon>asterids</taxon>
        <taxon>Cornales</taxon>
        <taxon>Nyssaceae</taxon>
        <taxon>Nyssa</taxon>
    </lineage>
</organism>
<gene>
    <name evidence="1" type="ORF">F0562_009154</name>
</gene>
<evidence type="ECO:0000313" key="2">
    <source>
        <dbReference type="Proteomes" id="UP000325577"/>
    </source>
</evidence>
<accession>A0A5J4ZXP5</accession>
<sequence length="77" mass="8350">MEDSPPPPAGGSVEYWVVNEIESSEGGSRQSVAIERNEIEFEFGVGGASERRRLAQEEARGLGVGVSKSVEEREVKD</sequence>
<dbReference type="Proteomes" id="UP000325577">
    <property type="component" value="Linkage Group LG4"/>
</dbReference>